<dbReference type="OrthoDB" id="10069295at2759"/>
<name>A0A8H5HYG1_9AGAR</name>
<dbReference type="SUPFAM" id="SSF53335">
    <property type="entry name" value="S-adenosyl-L-methionine-dependent methyltransferases"/>
    <property type="match status" value="1"/>
</dbReference>
<dbReference type="GO" id="GO:0016279">
    <property type="term" value="F:protein-lysine N-methyltransferase activity"/>
    <property type="evidence" value="ECO:0007669"/>
    <property type="project" value="TreeGrafter"/>
</dbReference>
<evidence type="ECO:0000313" key="3">
    <source>
        <dbReference type="Proteomes" id="UP000518752"/>
    </source>
</evidence>
<feature type="domain" description="Methyltransferase" evidence="1">
    <location>
        <begin position="51"/>
        <end position="175"/>
    </location>
</feature>
<sequence>MERTGTRYMPENSFRSKKSATKARYGKFGEDSVDKMVQWTVEHVPPSTRPTILEIGSGNGLLLFSLVHEEGYSPHSCCGIDYSADAVRLAKSIAENRGMHDITFETCDFLSQDPPPIWEDQRNAGRLDTWDLLLDKGTYDAIALSEKDLVGASPICVYPSRAARLIRPGGFFLITCKS</sequence>
<comment type="caution">
    <text evidence="2">The sequence shown here is derived from an EMBL/GenBank/DDBJ whole genome shotgun (WGS) entry which is preliminary data.</text>
</comment>
<gene>
    <name evidence="2" type="ORF">D9757_002399</name>
</gene>
<dbReference type="InterPro" id="IPR029063">
    <property type="entry name" value="SAM-dependent_MTases_sf"/>
</dbReference>
<organism evidence="2 3">
    <name type="scientific">Collybiopsis confluens</name>
    <dbReference type="NCBI Taxonomy" id="2823264"/>
    <lineage>
        <taxon>Eukaryota</taxon>
        <taxon>Fungi</taxon>
        <taxon>Dikarya</taxon>
        <taxon>Basidiomycota</taxon>
        <taxon>Agaricomycotina</taxon>
        <taxon>Agaricomycetes</taxon>
        <taxon>Agaricomycetidae</taxon>
        <taxon>Agaricales</taxon>
        <taxon>Marasmiineae</taxon>
        <taxon>Omphalotaceae</taxon>
        <taxon>Collybiopsis</taxon>
    </lineage>
</organism>
<accession>A0A8H5HYG1</accession>
<dbReference type="GO" id="GO:0005737">
    <property type="term" value="C:cytoplasm"/>
    <property type="evidence" value="ECO:0007669"/>
    <property type="project" value="TreeGrafter"/>
</dbReference>
<dbReference type="CDD" id="cd02440">
    <property type="entry name" value="AdoMet_MTases"/>
    <property type="match status" value="1"/>
</dbReference>
<keyword evidence="3" id="KW-1185">Reference proteome</keyword>
<dbReference type="Gene3D" id="3.40.50.150">
    <property type="entry name" value="Vaccinia Virus protein VP39"/>
    <property type="match status" value="1"/>
</dbReference>
<protein>
    <recommendedName>
        <fullName evidence="1">Methyltransferase domain-containing protein</fullName>
    </recommendedName>
</protein>
<reference evidence="2 3" key="1">
    <citation type="journal article" date="2020" name="ISME J.">
        <title>Uncovering the hidden diversity of litter-decomposition mechanisms in mushroom-forming fungi.</title>
        <authorList>
            <person name="Floudas D."/>
            <person name="Bentzer J."/>
            <person name="Ahren D."/>
            <person name="Johansson T."/>
            <person name="Persson P."/>
            <person name="Tunlid A."/>
        </authorList>
    </citation>
    <scope>NUCLEOTIDE SEQUENCE [LARGE SCALE GENOMIC DNA]</scope>
    <source>
        <strain evidence="2 3">CBS 406.79</strain>
    </source>
</reference>
<evidence type="ECO:0000313" key="2">
    <source>
        <dbReference type="EMBL" id="KAF5391684.1"/>
    </source>
</evidence>
<dbReference type="EMBL" id="JAACJN010000009">
    <property type="protein sequence ID" value="KAF5391684.1"/>
    <property type="molecule type" value="Genomic_DNA"/>
</dbReference>
<dbReference type="PANTHER" id="PTHR12843">
    <property type="entry name" value="PROTEIN-LYSINE N-METHYLTRANSFERASE METTL10"/>
    <property type="match status" value="1"/>
</dbReference>
<dbReference type="Pfam" id="PF13847">
    <property type="entry name" value="Methyltransf_31"/>
    <property type="match status" value="1"/>
</dbReference>
<dbReference type="PANTHER" id="PTHR12843:SF5">
    <property type="entry name" value="EEF1A LYSINE METHYLTRANSFERASE 2"/>
    <property type="match status" value="1"/>
</dbReference>
<dbReference type="InterPro" id="IPR025714">
    <property type="entry name" value="Methyltranfer_dom"/>
</dbReference>
<proteinExistence type="predicted"/>
<dbReference type="AlphaFoldDB" id="A0A8H5HYG1"/>
<dbReference type="Proteomes" id="UP000518752">
    <property type="component" value="Unassembled WGS sequence"/>
</dbReference>
<evidence type="ECO:0000259" key="1">
    <source>
        <dbReference type="Pfam" id="PF13847"/>
    </source>
</evidence>